<accession>F4GLR0</accession>
<evidence type="ECO:0008006" key="3">
    <source>
        <dbReference type="Google" id="ProtNLM"/>
    </source>
</evidence>
<dbReference type="STRING" id="760011.Spico_1244"/>
<reference evidence="2" key="1">
    <citation type="submission" date="2011-04" db="EMBL/GenBank/DDBJ databases">
        <title>The complete genome of Spirochaeta coccoides DSM 17374.</title>
        <authorList>
            <person name="Lucas S."/>
            <person name="Copeland A."/>
            <person name="Lapidus A."/>
            <person name="Bruce D."/>
            <person name="Goodwin L."/>
            <person name="Pitluck S."/>
            <person name="Peters L."/>
            <person name="Kyrpides N."/>
            <person name="Mavromatis K."/>
            <person name="Pagani I."/>
            <person name="Ivanova N."/>
            <person name="Ovchinnikova G."/>
            <person name="Lu M."/>
            <person name="Detter J.C."/>
            <person name="Tapia R."/>
            <person name="Han C."/>
            <person name="Land M."/>
            <person name="Hauser L."/>
            <person name="Markowitz V."/>
            <person name="Cheng J.-F."/>
            <person name="Hugenholtz P."/>
            <person name="Woyke T."/>
            <person name="Wu D."/>
            <person name="Spring S."/>
            <person name="Schroeder M."/>
            <person name="Brambilla E."/>
            <person name="Klenk H.-P."/>
            <person name="Eisen J.A."/>
        </authorList>
    </citation>
    <scope>NUCLEOTIDE SEQUENCE [LARGE SCALE GENOMIC DNA]</scope>
    <source>
        <strain evidence="2">ATCC BAA-1237 / DSM 17374 / SPN1</strain>
    </source>
</reference>
<keyword evidence="2" id="KW-1185">Reference proteome</keyword>
<organism evidence="1 2">
    <name type="scientific">Parasphaerochaeta coccoides (strain ATCC BAA-1237 / DSM 17374 / SPN1)</name>
    <name type="common">Sphaerochaeta coccoides</name>
    <dbReference type="NCBI Taxonomy" id="760011"/>
    <lineage>
        <taxon>Bacteria</taxon>
        <taxon>Pseudomonadati</taxon>
        <taxon>Spirochaetota</taxon>
        <taxon>Spirochaetia</taxon>
        <taxon>Spirochaetales</taxon>
        <taxon>Sphaerochaetaceae</taxon>
        <taxon>Parasphaerochaeta</taxon>
    </lineage>
</organism>
<dbReference type="HOGENOM" id="CLU_3173301_0_0_12"/>
<evidence type="ECO:0000313" key="2">
    <source>
        <dbReference type="Proteomes" id="UP000007939"/>
    </source>
</evidence>
<dbReference type="EMBL" id="CP002659">
    <property type="protein sequence ID" value="AEC02454.1"/>
    <property type="molecule type" value="Genomic_DNA"/>
</dbReference>
<gene>
    <name evidence="1" type="ordered locus">Spico_1244</name>
</gene>
<evidence type="ECO:0000313" key="1">
    <source>
        <dbReference type="EMBL" id="AEC02454.1"/>
    </source>
</evidence>
<name>F4GLR0_PARC1</name>
<protein>
    <recommendedName>
        <fullName evidence="3">Alpha/beta hydrolase</fullName>
    </recommendedName>
</protein>
<dbReference type="KEGG" id="scc:Spico_1244"/>
<dbReference type="AlphaFoldDB" id="F4GLR0"/>
<sequence length="47" mass="5274">MLNGIYSKHHMLTLAGGSLSVYEAGDEHILPVLLIHGTMYSEYNFHL</sequence>
<dbReference type="Proteomes" id="UP000007939">
    <property type="component" value="Chromosome"/>
</dbReference>
<reference evidence="1 2" key="2">
    <citation type="journal article" date="2012" name="Stand. Genomic Sci.">
        <title>Complete genome sequence of the termite hindgut bacterium Spirochaeta coccoides type strain (SPN1(T)), reclassification in the genus Sphaerochaeta as Sphaerochaeta coccoides comb. nov. and emendations of the family Spirochaetaceae and the genus Sphaerochaeta.</title>
        <authorList>
            <person name="Abt B."/>
            <person name="Han C."/>
            <person name="Scheuner C."/>
            <person name="Lu M."/>
            <person name="Lapidus A."/>
            <person name="Nolan M."/>
            <person name="Lucas S."/>
            <person name="Hammon N."/>
            <person name="Deshpande S."/>
            <person name="Cheng J.F."/>
            <person name="Tapia R."/>
            <person name="Goodwin L.A."/>
            <person name="Pitluck S."/>
            <person name="Liolios K."/>
            <person name="Pagani I."/>
            <person name="Ivanova N."/>
            <person name="Mavromatis K."/>
            <person name="Mikhailova N."/>
            <person name="Huntemann M."/>
            <person name="Pati A."/>
            <person name="Chen A."/>
            <person name="Palaniappan K."/>
            <person name="Land M."/>
            <person name="Hauser L."/>
            <person name="Brambilla E.M."/>
            <person name="Rohde M."/>
            <person name="Spring S."/>
            <person name="Gronow S."/>
            <person name="Goker M."/>
            <person name="Woyke T."/>
            <person name="Bristow J."/>
            <person name="Eisen J.A."/>
            <person name="Markowitz V."/>
            <person name="Hugenholtz P."/>
            <person name="Kyrpides N.C."/>
            <person name="Klenk H.P."/>
            <person name="Detter J.C."/>
        </authorList>
    </citation>
    <scope>NUCLEOTIDE SEQUENCE [LARGE SCALE GENOMIC DNA]</scope>
    <source>
        <strain evidence="2">ATCC BAA-1237 / DSM 17374 / SPN1</strain>
    </source>
</reference>
<proteinExistence type="predicted"/>